<dbReference type="eggNOG" id="ENOG502S59W">
    <property type="taxonomic scope" value="Eukaryota"/>
</dbReference>
<dbReference type="AlphaFoldDB" id="A0A093VAG7"/>
<dbReference type="EMBL" id="JPOX01000016">
    <property type="protein sequence ID" value="KFX46969.1"/>
    <property type="molecule type" value="Genomic_DNA"/>
</dbReference>
<dbReference type="Pfam" id="PF26434">
    <property type="entry name" value="YAG7_C"/>
    <property type="match status" value="1"/>
</dbReference>
<proteinExistence type="predicted"/>
<feature type="coiled-coil region" evidence="1">
    <location>
        <begin position="120"/>
        <end position="176"/>
    </location>
</feature>
<dbReference type="HOGENOM" id="CLU_031644_0_0_1"/>
<feature type="domain" description="YAG7-like dimerisation" evidence="3">
    <location>
        <begin position="174"/>
        <end position="256"/>
    </location>
</feature>
<evidence type="ECO:0000259" key="3">
    <source>
        <dbReference type="Pfam" id="PF26434"/>
    </source>
</evidence>
<feature type="compositionally biased region" description="Polar residues" evidence="2">
    <location>
        <begin position="294"/>
        <end position="333"/>
    </location>
</feature>
<protein>
    <submittedName>
        <fullName evidence="4">Coilin</fullName>
    </submittedName>
</protein>
<feature type="coiled-coil region" evidence="1">
    <location>
        <begin position="54"/>
        <end position="81"/>
    </location>
</feature>
<dbReference type="InterPro" id="IPR058602">
    <property type="entry name" value="YAG7_dimerisation_dom"/>
</dbReference>
<evidence type="ECO:0000256" key="1">
    <source>
        <dbReference type="SAM" id="Coils"/>
    </source>
</evidence>
<evidence type="ECO:0000256" key="2">
    <source>
        <dbReference type="SAM" id="MobiDB-lite"/>
    </source>
</evidence>
<accession>A0A093VAG7</accession>
<feature type="region of interest" description="Disordered" evidence="2">
    <location>
        <begin position="294"/>
        <end position="451"/>
    </location>
</feature>
<feature type="region of interest" description="Disordered" evidence="2">
    <location>
        <begin position="1"/>
        <end position="45"/>
    </location>
</feature>
<evidence type="ECO:0000313" key="4">
    <source>
        <dbReference type="EMBL" id="KFX46969.1"/>
    </source>
</evidence>
<keyword evidence="1" id="KW-0175">Coiled coil</keyword>
<sequence>MSAAINNHLPTQTETKSSKKKRAKNEMSANVSVSDPTPSNPDLDAKAESIVNGVEDETGIIKELQRNLRNASKKLNATAKVDSILAENPGKSLDQLVAEKKINADQKAQALKKPALQAQVAQIEEQIAQYKQFAAHYEERLVSQKTSLETAHKQELDAAREKAEAEAKESQEATVRAQLLTLSQFLRSAASFRRAGDAESAESQAFEGVLLQVYGGNQDAVASMLKLIHGVDDKVTGVDGQVLDVTYAKVKRLSKEQPAPAAEATVDETHAADSGAVTDQTIANAGLTELQDTSVSAAVETDQATQATEPVVAPSQTSAESTWEPQASGTLTTDEWVEVTHPTESEAESPSTAAAAQSSTSWAEDVPTGAAPAAGDGFEQVVHHQRQGSVRGRGGRGRGRGDGFRGRGGRGEFRGRGRGGRGGERGELKGGRGRGGAAGQQGNRREAVTAN</sequence>
<gene>
    <name evidence="4" type="ORF">GQ26_0160310</name>
</gene>
<feature type="compositionally biased region" description="Basic and acidic residues" evidence="2">
    <location>
        <begin position="399"/>
        <end position="430"/>
    </location>
</feature>
<organism evidence="4">
    <name type="scientific">Talaromyces marneffei PM1</name>
    <dbReference type="NCBI Taxonomy" id="1077442"/>
    <lineage>
        <taxon>Eukaryota</taxon>
        <taxon>Fungi</taxon>
        <taxon>Dikarya</taxon>
        <taxon>Ascomycota</taxon>
        <taxon>Pezizomycotina</taxon>
        <taxon>Eurotiomycetes</taxon>
        <taxon>Eurotiomycetidae</taxon>
        <taxon>Eurotiales</taxon>
        <taxon>Trichocomaceae</taxon>
        <taxon>Talaromyces</taxon>
        <taxon>Talaromyces sect. Talaromyces</taxon>
    </lineage>
</organism>
<feature type="compositionally biased region" description="Low complexity" evidence="2">
    <location>
        <begin position="348"/>
        <end position="364"/>
    </location>
</feature>
<name>A0A093VAG7_TALMA</name>
<reference evidence="4" key="1">
    <citation type="journal article" date="2014" name="PLoS Genet.">
        <title>Signature Gene Expression Reveals Novel Clues to the Molecular Mechanisms of Dimorphic Transition in Penicillium marneffei.</title>
        <authorList>
            <person name="Yang E."/>
            <person name="Wang G."/>
            <person name="Cai J."/>
            <person name="Woo P.C."/>
            <person name="Lau S.K."/>
            <person name="Yuen K.-Y."/>
            <person name="Chow W.-N."/>
            <person name="Lin X."/>
        </authorList>
    </citation>
    <scope>NUCLEOTIDE SEQUENCE [LARGE SCALE GENOMIC DNA]</scope>
    <source>
        <strain evidence="4">PM1</strain>
    </source>
</reference>
<feature type="compositionally biased region" description="Polar residues" evidence="2">
    <location>
        <begin position="27"/>
        <end position="37"/>
    </location>
</feature>
<feature type="compositionally biased region" description="Polar residues" evidence="2">
    <location>
        <begin position="1"/>
        <end position="15"/>
    </location>
</feature>
<feature type="region of interest" description="Disordered" evidence="2">
    <location>
        <begin position="253"/>
        <end position="275"/>
    </location>
</feature>
<comment type="caution">
    <text evidence="4">The sequence shown here is derived from an EMBL/GenBank/DDBJ whole genome shotgun (WGS) entry which is preliminary data.</text>
</comment>